<reference evidence="1" key="1">
    <citation type="submission" date="2021-01" db="EMBL/GenBank/DDBJ databases">
        <authorList>
            <consortium name="Genoscope - CEA"/>
            <person name="William W."/>
        </authorList>
    </citation>
    <scope>NUCLEOTIDE SEQUENCE</scope>
</reference>
<protein>
    <submittedName>
        <fullName evidence="1">Uncharacterized protein</fullName>
    </submittedName>
</protein>
<dbReference type="Proteomes" id="UP000683925">
    <property type="component" value="Unassembled WGS sequence"/>
</dbReference>
<name>A0A8S1XD93_PAROT</name>
<accession>A0A8S1XD93</accession>
<keyword evidence="2" id="KW-1185">Reference proteome</keyword>
<organism evidence="1 2">
    <name type="scientific">Paramecium octaurelia</name>
    <dbReference type="NCBI Taxonomy" id="43137"/>
    <lineage>
        <taxon>Eukaryota</taxon>
        <taxon>Sar</taxon>
        <taxon>Alveolata</taxon>
        <taxon>Ciliophora</taxon>
        <taxon>Intramacronucleata</taxon>
        <taxon>Oligohymenophorea</taxon>
        <taxon>Peniculida</taxon>
        <taxon>Parameciidae</taxon>
        <taxon>Paramecium</taxon>
    </lineage>
</organism>
<comment type="caution">
    <text evidence="1">The sequence shown here is derived from an EMBL/GenBank/DDBJ whole genome shotgun (WGS) entry which is preliminary data.</text>
</comment>
<proteinExistence type="predicted"/>
<sequence length="98" mass="11856">MKHQILIQNRMTLIYNIKQMILVQFTMLNLYSYPSSSANHISNCIQTSKYHDLDWIDRYLIKSLTKGALQENQKKKYLQKNDETYKCYQLKYLKCRIL</sequence>
<evidence type="ECO:0000313" key="2">
    <source>
        <dbReference type="Proteomes" id="UP000683925"/>
    </source>
</evidence>
<dbReference type="EMBL" id="CAJJDP010000118">
    <property type="protein sequence ID" value="CAD8199226.1"/>
    <property type="molecule type" value="Genomic_DNA"/>
</dbReference>
<gene>
    <name evidence="1" type="ORF">POCTA_138.1.T1180226</name>
</gene>
<dbReference type="AlphaFoldDB" id="A0A8S1XD93"/>
<evidence type="ECO:0000313" key="1">
    <source>
        <dbReference type="EMBL" id="CAD8199226.1"/>
    </source>
</evidence>